<name>A0A0V0R8C6_PSEPJ</name>
<dbReference type="OMA" id="CKSNHAL"/>
<dbReference type="PANTHER" id="PTHR21562:SF67">
    <property type="entry name" value="PECTIN ACETYLESTERASE"/>
    <property type="match status" value="1"/>
</dbReference>
<dbReference type="InParanoid" id="A0A0V0R8C6"/>
<dbReference type="Pfam" id="PF03283">
    <property type="entry name" value="PAE"/>
    <property type="match status" value="1"/>
</dbReference>
<organism evidence="3 4">
    <name type="scientific">Pseudocohnilembus persalinus</name>
    <name type="common">Ciliate</name>
    <dbReference type="NCBI Taxonomy" id="266149"/>
    <lineage>
        <taxon>Eukaryota</taxon>
        <taxon>Sar</taxon>
        <taxon>Alveolata</taxon>
        <taxon>Ciliophora</taxon>
        <taxon>Intramacronucleata</taxon>
        <taxon>Oligohymenophorea</taxon>
        <taxon>Scuticociliatia</taxon>
        <taxon>Philasterida</taxon>
        <taxon>Pseudocohnilembidae</taxon>
        <taxon>Pseudocohnilembus</taxon>
    </lineage>
</organism>
<accession>A0A0V0R8C6</accession>
<reference evidence="3 4" key="1">
    <citation type="journal article" date="2015" name="Sci. Rep.">
        <title>Genome of the facultative scuticociliatosis pathogen Pseudocohnilembus persalinus provides insight into its virulence through horizontal gene transfer.</title>
        <authorList>
            <person name="Xiong J."/>
            <person name="Wang G."/>
            <person name="Cheng J."/>
            <person name="Tian M."/>
            <person name="Pan X."/>
            <person name="Warren A."/>
            <person name="Jiang C."/>
            <person name="Yuan D."/>
            <person name="Miao W."/>
        </authorList>
    </citation>
    <scope>NUCLEOTIDE SEQUENCE [LARGE SCALE GENOMIC DNA]</scope>
    <source>
        <strain evidence="3">36N120E</strain>
    </source>
</reference>
<comment type="caution">
    <text evidence="3">The sequence shown here is derived from an EMBL/GenBank/DDBJ whole genome shotgun (WGS) entry which is preliminary data.</text>
</comment>
<dbReference type="GO" id="GO:0016787">
    <property type="term" value="F:hydrolase activity"/>
    <property type="evidence" value="ECO:0007669"/>
    <property type="project" value="InterPro"/>
</dbReference>
<evidence type="ECO:0000256" key="2">
    <source>
        <dbReference type="SAM" id="SignalP"/>
    </source>
</evidence>
<evidence type="ECO:0000313" key="3">
    <source>
        <dbReference type="EMBL" id="KRX10748.1"/>
    </source>
</evidence>
<dbReference type="InterPro" id="IPR029058">
    <property type="entry name" value="AB_hydrolase_fold"/>
</dbReference>
<gene>
    <name evidence="3" type="ORF">PPERSA_12369</name>
</gene>
<evidence type="ECO:0000256" key="1">
    <source>
        <dbReference type="SAM" id="Phobius"/>
    </source>
</evidence>
<dbReference type="EMBL" id="LDAU01000021">
    <property type="protein sequence ID" value="KRX10748.1"/>
    <property type="molecule type" value="Genomic_DNA"/>
</dbReference>
<dbReference type="SUPFAM" id="SSF53474">
    <property type="entry name" value="alpha/beta-Hydrolases"/>
    <property type="match status" value="1"/>
</dbReference>
<feature type="transmembrane region" description="Helical" evidence="1">
    <location>
        <begin position="421"/>
        <end position="439"/>
    </location>
</feature>
<keyword evidence="1" id="KW-0472">Membrane</keyword>
<dbReference type="InterPro" id="IPR004963">
    <property type="entry name" value="PAE/NOTUM"/>
</dbReference>
<proteinExistence type="predicted"/>
<dbReference type="PANTHER" id="PTHR21562">
    <property type="entry name" value="NOTUM-RELATED"/>
    <property type="match status" value="1"/>
</dbReference>
<keyword evidence="2" id="KW-0732">Signal</keyword>
<dbReference type="Proteomes" id="UP000054937">
    <property type="component" value="Unassembled WGS sequence"/>
</dbReference>
<keyword evidence="4" id="KW-1185">Reference proteome</keyword>
<dbReference type="OrthoDB" id="2015280at2759"/>
<sequence length="440" mass="50468">MKTTFVFIAALLLIVQISIISAQKTDYKLEYIPQEGNGGKCLDGSAPSIYLKDKKSLTDGKKVLLYFRGGGIAHDLSEEKVLNKLKNRLTRESGSNKYYKKIQDFNGILSDDQLQNPYFYDYTVIIINYCDGTMFTGQKEEPIYYDGEEIWVRGQDSLNAILEYTKDKYKIAYADTVVVGGTSAGGVATFLWTDHIAKNLKNENPKIKVLGIADGGLFFDYPEFGSQEQVYKEKLKHMYLTTTDENTPYFNQKCQEHYSEEPWKCLIAQYLIKFIETPILSINSSFDSWIIKDILGITCIRDNSGYDYEGCTALEIFYIEQFHNDFLQKMEELDQLYENINFILLSCINHDHLNKINFFEESPATTINPLSYLSGFFAESGKIDSQTIDKVHWTQNQSCSNMIQLLHEDYGYDYDPTDYDGGILLLFNVFALIFVLVSLI</sequence>
<protein>
    <recommendedName>
        <fullName evidence="5">Pectinacetylesterase family protein</fullName>
    </recommendedName>
</protein>
<dbReference type="AlphaFoldDB" id="A0A0V0R8C6"/>
<keyword evidence="1" id="KW-1133">Transmembrane helix</keyword>
<feature type="signal peptide" evidence="2">
    <location>
        <begin position="1"/>
        <end position="22"/>
    </location>
</feature>
<evidence type="ECO:0000313" key="4">
    <source>
        <dbReference type="Proteomes" id="UP000054937"/>
    </source>
</evidence>
<feature type="chain" id="PRO_5006867707" description="Pectinacetylesterase family protein" evidence="2">
    <location>
        <begin position="23"/>
        <end position="440"/>
    </location>
</feature>
<keyword evidence="1" id="KW-0812">Transmembrane</keyword>
<evidence type="ECO:0008006" key="5">
    <source>
        <dbReference type="Google" id="ProtNLM"/>
    </source>
</evidence>